<name>A0A0P7GBF9_9EURY</name>
<proteinExistence type="predicted"/>
<protein>
    <submittedName>
        <fullName evidence="1">Uncharacterized protein</fullName>
    </submittedName>
</protein>
<dbReference type="AlphaFoldDB" id="A0A0P7GBF9"/>
<dbReference type="RefSeq" id="WP_054583784.1">
    <property type="nucleotide sequence ID" value="NZ_LGUC01000001.1"/>
</dbReference>
<dbReference type="Proteomes" id="UP000050535">
    <property type="component" value="Unassembled WGS sequence"/>
</dbReference>
<keyword evidence="2" id="KW-1185">Reference proteome</keyword>
<dbReference type="OrthoDB" id="166257at2157"/>
<accession>A0A0P7GBF9</accession>
<organism evidence="1 2">
    <name type="scientific">Halolamina pelagica</name>
    <dbReference type="NCBI Taxonomy" id="699431"/>
    <lineage>
        <taxon>Archaea</taxon>
        <taxon>Methanobacteriati</taxon>
        <taxon>Methanobacteriota</taxon>
        <taxon>Stenosarchaea group</taxon>
        <taxon>Halobacteria</taxon>
        <taxon>Halobacteriales</taxon>
        <taxon>Haloferacaceae</taxon>
    </lineage>
</organism>
<reference evidence="2" key="1">
    <citation type="submission" date="2013-11" db="EMBL/GenBank/DDBJ databases">
        <authorList>
            <person name="Hoang H.T."/>
            <person name="Killian M.L."/>
            <person name="Madson D.M."/>
            <person name="Arruda P.H.E."/>
            <person name="Sun D."/>
            <person name="Schwartz K.J."/>
            <person name="Yoon K."/>
        </authorList>
    </citation>
    <scope>NUCLEOTIDE SEQUENCE [LARGE SCALE GENOMIC DNA]</scope>
    <source>
        <strain evidence="2">CDK2</strain>
    </source>
</reference>
<comment type="caution">
    <text evidence="1">The sequence shown here is derived from an EMBL/GenBank/DDBJ whole genome shotgun (WGS) entry which is preliminary data.</text>
</comment>
<evidence type="ECO:0000313" key="1">
    <source>
        <dbReference type="EMBL" id="KPN31022.1"/>
    </source>
</evidence>
<evidence type="ECO:0000313" key="2">
    <source>
        <dbReference type="Proteomes" id="UP000050535"/>
    </source>
</evidence>
<dbReference type="EMBL" id="LGUC01000001">
    <property type="protein sequence ID" value="KPN31022.1"/>
    <property type="molecule type" value="Genomic_DNA"/>
</dbReference>
<sequence>MATHAPCDDSTPSSLPDAVPLDLHNLTRQSWKLGSQIADDARRLGEWRHAGGGWSLTAFEATDETLVLRLRSPVGRSRFYGAIQTEFREARPALDSSAAWERVDGEK</sequence>
<gene>
    <name evidence="1" type="ORF">SY89_01764</name>
</gene>